<dbReference type="EMBL" id="CP028339">
    <property type="protein sequence ID" value="AVR89766.1"/>
    <property type="molecule type" value="Genomic_DNA"/>
</dbReference>
<gene>
    <name evidence="2" type="ORF">Tharo_2885</name>
</gene>
<evidence type="ECO:0000313" key="3">
    <source>
        <dbReference type="Proteomes" id="UP000241885"/>
    </source>
</evidence>
<sequence>MTIIYLDIETAPTEDADTIAAIRAGIRPPANYKKPETVAAWHETEGEAAALEAIGRTALDGAAGQVIAIGLARDDDAPPLVLTRTTDQAEAELLRRFFEVVQDWTAAGAVTSAEGRTIWPDAPYFIAHNAAFDLGFLWRRCIVHGLRPPFPLPGPNARAGREYGCSMMAWAGYRERISLQALCRALALPDPKAEGNGSQAWQWWKAGDLERVATYCAGDVEAVRGIWHRLAPMLGGVAA</sequence>
<dbReference type="SUPFAM" id="SSF53098">
    <property type="entry name" value="Ribonuclease H-like"/>
    <property type="match status" value="1"/>
</dbReference>
<dbReference type="OrthoDB" id="13288at2"/>
<proteinExistence type="predicted"/>
<accession>A0A2R4BQZ2</accession>
<name>A0A2R4BQZ2_THAAR</name>
<dbReference type="Pfam" id="PF10108">
    <property type="entry name" value="DNA_pol_B_exo2"/>
    <property type="match status" value="1"/>
</dbReference>
<evidence type="ECO:0000313" key="2">
    <source>
        <dbReference type="EMBL" id="AVR89766.1"/>
    </source>
</evidence>
<keyword evidence="3" id="KW-1185">Reference proteome</keyword>
<dbReference type="InterPro" id="IPR036397">
    <property type="entry name" value="RNaseH_sf"/>
</dbReference>
<evidence type="ECO:0000259" key="1">
    <source>
        <dbReference type="Pfam" id="PF10108"/>
    </source>
</evidence>
<organism evidence="2 3">
    <name type="scientific">Thauera aromatica K172</name>
    <dbReference type="NCBI Taxonomy" id="44139"/>
    <lineage>
        <taxon>Bacteria</taxon>
        <taxon>Pseudomonadati</taxon>
        <taxon>Pseudomonadota</taxon>
        <taxon>Betaproteobacteria</taxon>
        <taxon>Rhodocyclales</taxon>
        <taxon>Zoogloeaceae</taxon>
        <taxon>Thauera</taxon>
    </lineage>
</organism>
<dbReference type="InterPro" id="IPR019288">
    <property type="entry name" value="3'-5'_exonuclease_PolB-like"/>
</dbReference>
<dbReference type="KEGG" id="tak:Tharo_2885"/>
<dbReference type="AlphaFoldDB" id="A0A2R4BQZ2"/>
<dbReference type="InterPro" id="IPR012337">
    <property type="entry name" value="RNaseH-like_sf"/>
</dbReference>
<dbReference type="RefSeq" id="WP_107221825.1">
    <property type="nucleotide sequence ID" value="NZ_CP028339.1"/>
</dbReference>
<dbReference type="Gene3D" id="3.30.420.10">
    <property type="entry name" value="Ribonuclease H-like superfamily/Ribonuclease H"/>
    <property type="match status" value="1"/>
</dbReference>
<feature type="domain" description="Predicted 3'-5' exonuclease PolB-like" evidence="1">
    <location>
        <begin position="171"/>
        <end position="235"/>
    </location>
</feature>
<dbReference type="GO" id="GO:0003676">
    <property type="term" value="F:nucleic acid binding"/>
    <property type="evidence" value="ECO:0007669"/>
    <property type="project" value="InterPro"/>
</dbReference>
<dbReference type="Proteomes" id="UP000241885">
    <property type="component" value="Chromosome"/>
</dbReference>
<protein>
    <recommendedName>
        <fullName evidence="1">Predicted 3'-5' exonuclease PolB-like domain-containing protein</fullName>
    </recommendedName>
</protein>
<reference evidence="2 3" key="1">
    <citation type="submission" date="2018-03" db="EMBL/GenBank/DDBJ databases">
        <title>Complete genome sequence of Thauera aromatica, a model organism for studying aromatic compound degradation under denitrifying conditions.</title>
        <authorList>
            <person name="Lo H.-Y."/>
            <person name="Goris T."/>
            <person name="Boll M."/>
            <person name="Mueller J.A."/>
        </authorList>
    </citation>
    <scope>NUCLEOTIDE SEQUENCE [LARGE SCALE GENOMIC DNA]</scope>
    <source>
        <strain evidence="2 3">K172</strain>
    </source>
</reference>